<dbReference type="EMBL" id="WPNZ01000037">
    <property type="protein sequence ID" value="MVO90709.1"/>
    <property type="molecule type" value="Genomic_DNA"/>
</dbReference>
<dbReference type="SUPFAM" id="SSF53474">
    <property type="entry name" value="alpha/beta-Hydrolases"/>
    <property type="match status" value="1"/>
</dbReference>
<dbReference type="SMART" id="SM00823">
    <property type="entry name" value="PKS_PP"/>
    <property type="match status" value="4"/>
</dbReference>
<dbReference type="GO" id="GO:0031177">
    <property type="term" value="F:phosphopantetheine binding"/>
    <property type="evidence" value="ECO:0007669"/>
    <property type="project" value="InterPro"/>
</dbReference>
<dbReference type="InterPro" id="IPR010060">
    <property type="entry name" value="NRPS_synth"/>
</dbReference>
<name>A0A6L6XBS8_9ACTN</name>
<keyword evidence="4" id="KW-0597">Phosphoprotein</keyword>
<dbReference type="Gene3D" id="3.40.50.150">
    <property type="entry name" value="Vaccinia Virus protein VP39"/>
    <property type="match status" value="1"/>
</dbReference>
<keyword evidence="3" id="KW-0596">Phosphopantetheine</keyword>
<dbReference type="PROSITE" id="PS50075">
    <property type="entry name" value="CARRIER"/>
    <property type="match status" value="4"/>
</dbReference>
<comment type="caution">
    <text evidence="9">The sequence shown here is derived from an EMBL/GenBank/DDBJ whole genome shotgun (WGS) entry which is preliminary data.</text>
</comment>
<feature type="domain" description="Carrier" evidence="8">
    <location>
        <begin position="975"/>
        <end position="1049"/>
    </location>
</feature>
<dbReference type="InterPro" id="IPR013217">
    <property type="entry name" value="Methyltransf_12"/>
</dbReference>
<evidence type="ECO:0000256" key="2">
    <source>
        <dbReference type="ARBA" id="ARBA00006432"/>
    </source>
</evidence>
<keyword evidence="5" id="KW-0677">Repeat</keyword>
<dbReference type="SMART" id="SM00824">
    <property type="entry name" value="PKS_TE"/>
    <property type="match status" value="1"/>
</dbReference>
<evidence type="ECO:0000256" key="3">
    <source>
        <dbReference type="ARBA" id="ARBA00022450"/>
    </source>
</evidence>
<dbReference type="Gene3D" id="3.30.300.30">
    <property type="match status" value="5"/>
</dbReference>
<evidence type="ECO:0000256" key="1">
    <source>
        <dbReference type="ARBA" id="ARBA00001957"/>
    </source>
</evidence>
<dbReference type="Gene3D" id="3.40.50.980">
    <property type="match status" value="6"/>
</dbReference>
<dbReference type="Gene3D" id="3.40.50.12780">
    <property type="entry name" value="N-terminal domain of ligase-like"/>
    <property type="match status" value="1"/>
</dbReference>
<dbReference type="GO" id="GO:0072330">
    <property type="term" value="P:monocarboxylic acid biosynthetic process"/>
    <property type="evidence" value="ECO:0007669"/>
    <property type="project" value="UniProtKB-ARBA"/>
</dbReference>
<dbReference type="InterPro" id="IPR045851">
    <property type="entry name" value="AMP-bd_C_sf"/>
</dbReference>
<dbReference type="SUPFAM" id="SSF56801">
    <property type="entry name" value="Acetyl-CoA synthetase-like"/>
    <property type="match status" value="4"/>
</dbReference>
<dbReference type="Gene3D" id="3.30.559.30">
    <property type="entry name" value="Nonribosomal peptide synthetase, condensation domain"/>
    <property type="match status" value="6"/>
</dbReference>
<dbReference type="Pfam" id="PF00550">
    <property type="entry name" value="PP-binding"/>
    <property type="match status" value="4"/>
</dbReference>
<dbReference type="GO" id="GO:0008610">
    <property type="term" value="P:lipid biosynthetic process"/>
    <property type="evidence" value="ECO:0007669"/>
    <property type="project" value="UniProtKB-ARBA"/>
</dbReference>
<dbReference type="InterPro" id="IPR001242">
    <property type="entry name" value="Condensation_dom"/>
</dbReference>
<dbReference type="GO" id="GO:0005829">
    <property type="term" value="C:cytosol"/>
    <property type="evidence" value="ECO:0007669"/>
    <property type="project" value="TreeGrafter"/>
</dbReference>
<dbReference type="CDD" id="cd02440">
    <property type="entry name" value="AdoMet_MTases"/>
    <property type="match status" value="1"/>
</dbReference>
<dbReference type="InterPro" id="IPR020806">
    <property type="entry name" value="PKS_PP-bd"/>
</dbReference>
<dbReference type="PROSITE" id="PS00455">
    <property type="entry name" value="AMP_BINDING"/>
    <property type="match status" value="3"/>
</dbReference>
<reference evidence="9 10" key="1">
    <citation type="submission" date="2019-11" db="EMBL/GenBank/DDBJ databases">
        <title>Streptomyces typhae sp. nov., a novel endophytic actinomycete isolated from the root of cattail pollen (Typha angustifolia L.).</title>
        <authorList>
            <person name="Peng C."/>
        </authorList>
    </citation>
    <scope>NUCLEOTIDE SEQUENCE [LARGE SCALE GENOMIC DNA]</scope>
    <source>
        <strain evidence="10">p1417</strain>
    </source>
</reference>
<evidence type="ECO:0000256" key="5">
    <source>
        <dbReference type="ARBA" id="ARBA00022737"/>
    </source>
</evidence>
<dbReference type="InterPro" id="IPR036736">
    <property type="entry name" value="ACP-like_sf"/>
</dbReference>
<evidence type="ECO:0000256" key="4">
    <source>
        <dbReference type="ARBA" id="ARBA00022553"/>
    </source>
</evidence>
<keyword evidence="6" id="KW-0045">Antibiotic biosynthesis</keyword>
<dbReference type="Pfam" id="PF13193">
    <property type="entry name" value="AMP-binding_C"/>
    <property type="match status" value="3"/>
</dbReference>
<evidence type="ECO:0000256" key="6">
    <source>
        <dbReference type="ARBA" id="ARBA00023194"/>
    </source>
</evidence>
<dbReference type="PANTHER" id="PTHR45527:SF1">
    <property type="entry name" value="FATTY ACID SYNTHASE"/>
    <property type="match status" value="1"/>
</dbReference>
<gene>
    <name evidence="9" type="ORF">GPA10_39715</name>
</gene>
<dbReference type="Gene3D" id="1.10.1200.10">
    <property type="entry name" value="ACP-like"/>
    <property type="match status" value="3"/>
</dbReference>
<dbReference type="NCBIfam" id="NF003417">
    <property type="entry name" value="PRK04813.1"/>
    <property type="match status" value="5"/>
</dbReference>
<dbReference type="NCBIfam" id="TIGR01720">
    <property type="entry name" value="NRPS-para261"/>
    <property type="match status" value="2"/>
</dbReference>
<comment type="similarity">
    <text evidence="2">Belongs to the ATP-dependent AMP-binding enzyme family.</text>
</comment>
<dbReference type="GO" id="GO:0017000">
    <property type="term" value="P:antibiotic biosynthetic process"/>
    <property type="evidence" value="ECO:0007669"/>
    <property type="project" value="UniProtKB-KW"/>
</dbReference>
<dbReference type="NCBIfam" id="TIGR01733">
    <property type="entry name" value="AA-adenyl-dom"/>
    <property type="match status" value="4"/>
</dbReference>
<dbReference type="Pfam" id="PF00975">
    <property type="entry name" value="Thioesterase"/>
    <property type="match status" value="1"/>
</dbReference>
<dbReference type="Proteomes" id="UP000483802">
    <property type="component" value="Unassembled WGS sequence"/>
</dbReference>
<dbReference type="InterPro" id="IPR000873">
    <property type="entry name" value="AMP-dep_synth/lig_dom"/>
</dbReference>
<dbReference type="RefSeq" id="WP_157169670.1">
    <property type="nucleotide sequence ID" value="NZ_WPNZ01000037.1"/>
</dbReference>
<dbReference type="FunFam" id="1.10.1200.10:FF:000016">
    <property type="entry name" value="Non-ribosomal peptide synthase"/>
    <property type="match status" value="2"/>
</dbReference>
<dbReference type="CDD" id="cd05930">
    <property type="entry name" value="A_NRPS"/>
    <property type="match status" value="3"/>
</dbReference>
<protein>
    <submittedName>
        <fullName evidence="9">Amino acid adenylation domain-containing protein</fullName>
    </submittedName>
</protein>
<evidence type="ECO:0000256" key="7">
    <source>
        <dbReference type="SAM" id="MobiDB-lite"/>
    </source>
</evidence>
<dbReference type="InterPro" id="IPR020845">
    <property type="entry name" value="AMP-binding_CS"/>
</dbReference>
<accession>A0A6L6XBS8</accession>
<evidence type="ECO:0000313" key="10">
    <source>
        <dbReference type="Proteomes" id="UP000483802"/>
    </source>
</evidence>
<comment type="cofactor">
    <cofactor evidence="1">
        <name>pantetheine 4'-phosphate</name>
        <dbReference type="ChEBI" id="CHEBI:47942"/>
    </cofactor>
</comment>
<feature type="domain" description="Carrier" evidence="8">
    <location>
        <begin position="2926"/>
        <end position="3001"/>
    </location>
</feature>
<dbReference type="CDD" id="cd19543">
    <property type="entry name" value="DCL_NRPS"/>
    <property type="match status" value="2"/>
</dbReference>
<keyword evidence="10" id="KW-1185">Reference proteome</keyword>
<dbReference type="InterPro" id="IPR029063">
    <property type="entry name" value="SAM-dependent_MTases_sf"/>
</dbReference>
<dbReference type="InterPro" id="IPR006162">
    <property type="entry name" value="Ppantetheine_attach_site"/>
</dbReference>
<dbReference type="InterPro" id="IPR025110">
    <property type="entry name" value="AMP-bd_C"/>
</dbReference>
<dbReference type="Gene3D" id="3.30.559.10">
    <property type="entry name" value="Chloramphenicol acetyltransferase-like domain"/>
    <property type="match status" value="6"/>
</dbReference>
<dbReference type="InterPro" id="IPR023213">
    <property type="entry name" value="CAT-like_dom_sf"/>
</dbReference>
<dbReference type="PANTHER" id="PTHR45527">
    <property type="entry name" value="NONRIBOSOMAL PEPTIDE SYNTHETASE"/>
    <property type="match status" value="1"/>
</dbReference>
<feature type="domain" description="Carrier" evidence="8">
    <location>
        <begin position="3994"/>
        <end position="4068"/>
    </location>
</feature>
<feature type="region of interest" description="Disordered" evidence="7">
    <location>
        <begin position="5865"/>
        <end position="5887"/>
    </location>
</feature>
<evidence type="ECO:0000313" key="9">
    <source>
        <dbReference type="EMBL" id="MVO90709.1"/>
    </source>
</evidence>
<dbReference type="PROSITE" id="PS00012">
    <property type="entry name" value="PHOSPHOPANTETHEINE"/>
    <property type="match status" value="4"/>
</dbReference>
<dbReference type="SUPFAM" id="SSF47336">
    <property type="entry name" value="ACP-like"/>
    <property type="match status" value="4"/>
</dbReference>
<sequence length="5887" mass="631631">MIPLSFAQQRLWFIDKFEGPSATYNVPFLIRLTGDLDVEALVQAVRDVVTRHESLRTLIVENADGVPAQHVLPDEEVRLDIPLFEVGEDELDEAIKKAANYAITLSEEIPVRGTLFRVDEREHRLLLLIHHIASDGESIEPLSRDLATAYTARVGGGAPDWEELPVQYVDYTMWQRELLGDEDDPDSVLSAQLDYWRGELTGVPQPMRLSTDRPRPPAASRDGDGFGITLDDALLTKVEALARRAEVTTPMVFQAALAVLLQQLGAGEDIAIGSTIAGRTDDDLAELVGFFVNTWVLRADLAGTPSFEQLLAQVQHKALTAYDNQDAPFERLVEILNPERSTAYHPLFQVMFTWETRGWIEFDLPGVKAHFGPLATPTAKFDLEFNFFNDPDEPGLLIFLEYATDLFDRSTIEAVMARFVRLVEQLAAHPDRPVALTDVLEAHERELVLRGFNDTVAETPELTVPGLLERQVAAVPDATAVLFGDLELTYAELDARAERLARELVARGAGPETIVGLALPRSADLVVGMLGILKAGAAYLPIDPKYPSTRLDYILSDARPQLVLTSADTAGVLPASDVPHLYVEDVDFDAPGPDVQRAVVRPGNAAYVMYTSGSTGLPKGVTITHRDVVNGVLRLADSVGIGAGTRVLAGTSVNFDVSVFETITCLSVGGILEVVRDVLVIGERGGWSGGVISTVPSVFAELLDQVGGKIEAEAVVFAGEALPASLVERVRAVIPGVRVVNAYGQTESFYATTFTADESWTGTASAPIGSPLGNMRTYVLGPGLKPVAPGVVGELYVAGNVARGYFGRTALTAERFVPDPYGPAGARMYRTGDLARWTPAGCLEYVGRDDAQVKVRGFRIEPGEVEAALTAHPGVAQAVVVTHQGRGSTQLVGYVVPQGAGEAGLGTVESLGDLEVDLTATVSSRELRKFVSGRLPEFMVPSLFVMLDRLPLAPNGKLDRKALPEPEYTGTTYRAPRTPVEEVLAGVYAEVLGLDRVGIDDDFFAVGGDSIRSIQVVSRARAQGVEVTPRQIFEHRTVVDLAETAVSSGQARVVLEELEGGGAGFMPLLPVGHYLMDIGTGLNRFTMSMTVDLPVGIDEAGLVATLSAVVDHHDMLRSRLVTGPETGIEVTAPGTVDVASLIHRVSWTGSNGSNGSTDNWDTGWRERATAELDAATDRLDAEAGVMAQFVWFDAGTAHAGRLVIALHHFAVDGVSWRILLPDLTEAWKQIRDGRTPELEPVGTSARRWSHALVEQAKSADRTAELALWRSIVAGPDPVLGSRPFNPAVDTIDTVEYVHMDLPETATEALLTSLPAAYRGGVNDGLLAALALAVAKWRKQRGVADSEASSLLLRLEGHGREEAAAPGADLSRTVGWFTSMFPVRLGVAGIDIDDALDGGSAAGAAVKAVKEQLLAVPDKGIGYGLLRYLNPQTSEILKRYATGQVSFNYLGRYAGSANMPENLRGLGFNQTEGTTELLADPDGSMPALAALNVSAYVTDSEQGPRLATRLDFPSGLFTRAEVEELAALWRTALQGLAQHATQPDAGGLTPSDVPLVRVTQNQLDSWERTYEGLADVWPLTSMQNGLLFHAELAGATFDAYQMQFVFHLAGAVEPPRMRAAGQALIDRYPNLRAAFVTDDAGDRVQIVQSAVELPWHEHDLSALADGAREEQLARLLDTEHDTHFDLADAPLVRLTLIKLADDKWDLVFTAHHVLFDGWSVPLLIQDLLRLYGSAGDASGLGRARTYRDFLTWLSRQDRQAAVDAWARELDGVDEPTLLVPAGAEDTGAEPAGVGQVDVPLTSEQSRALSRRAGDLGLTLNTLVQGAWALLVGGLTGRQDVVFGATVSGRPPQVAGVDEMVGMFINTLPVRVRCAADKSLAEVLGDLQESQSALLDHHHHGLLDLHQATGLRTLFDTMVVFESYPIDSAALSEAYSAAGISVTGISPLSSTHYPLVVMAFAEPHLKVSLQHQHHLLDRERAQEIATRFGHVLAQLATDTGIRAGALDLLAPEERHQLVAGVNDTATPTPELTVPGLFEQQAAATPDKTAVTFGEVSYTYAELDARANRLARELADRGVGPETVVGLALPRSADLVTGLLGILKAGGAYLPIDPKYPSTRLDHILASAAPQLVLTDADTVGILPDTGVPTLFLGDVDLEGADGSALPRVDLRPEHAAYVMYTSGSTGTPKGVVISHANVVNGVTRLADRVGVHAGTRMFAGTSINFDVSVFETVTTLAHGGTVEVVRDALVLAERESVSASVISTVPSVFAELGDRMAAISGLETVVFAGEALPATLVHRIRTALPGVRIVNAYGQTESFYATTFAVQAGQEWQATDNTDNTPIGVPLGNMRTYILGPGLAPVPPGVVGELYVGGNIARGYLGNAALTAERFVADPHGPAGSRMYRTGDLARWNADGQIEYAGRDDDQVKIRGVRVEPAEVERALATHPGVAQSVVVAQSGAGSGDKQLVAYVVPDLDGLEDTEQAEQQVDEWEKIYDQVYSGESVEWGENFFGWNSSYDGLPIELDEMRHWRDAAVEQIIRWKPRQVLELGVGSGLLMAHALPHVEHYWASDLSSAVIDRLTREAEQAGFADKVTLRHAQAEDVTGLPKGHFDVIVLNSVIQYFPHAEYLDQVLAQAFELLSDGGRIVVGDVRNAATLPLFSTGVQYTQHPGSTPSEAGAAIARAVLTEPELVLDPEWFTQWAERHGAAGADIRLKLGGAHNELTRHRYEVVLHKRADGQSDLSAVPQLAWGREAATLADLEQPCAAQNGPVRVTGIPNARLTGELDLAVGAGVLEAPAASGPALDPQDVHDWAAARGWSVLMTWSAAAAESFDALVFTDGPLDARQFTGTYLPSGRGDRLLANAPAAAARIGGLVGSLRGYLQERLPAHLVPAAVVAIASLPLAANGKLDRRALPAPDFAGQATGRAPRTAQEELLCELFAEVLDLERVGIDDDFFTLGGHSLLATKLISRIRSALGAEVELRTLFSHPTVAGIVPHLDGSARTRIPLVRAETRPERLPLSHAQQRLWFLHKFEGPSATYNMPFILRLSGDLDVAALEASLNDVLTRHESLRTAYPEVDGKPYQNILDPEDVRIRLTVEPVASGDGLEAAIRATARHTFDLADEMPLKAWLFGTAPDEFVLAMVVHHIAADGWSAAPLAQDLATAYTARAGGAAPAWEPLPVQYADYTLWQHELLGDDNDPDSLFGKQYAYWAKHLAGLPEQCTIPSDRPRPAVLDYSGDLLQFTLPASLHEGVAEMARASGATPFMVLQATMAALLTRMGAGTDVAIGSGIAGRTDDSLQDLIGLFVNTLVMRTDTSGDPTFAELLAQVRKTSLAAYTHQDIPFETLVEKLNPKRSASVHPLFQIALVLQNNEEAEFELPGLRVRGEGVGTGTARYDLMLSLSETFTDRTSPAGISVVAEYSTELFDASTIETLIARWEQLLTTAVTYPTQRISTADLLTAEERRELLLAEARQSEPTVETATFPALFAARVRQAPGALAVESVDQAWSYEELNARANRVAYWLIARGIGPEQPVGVSMPRSAEQVAVALGILKAGAAYLPIALDYPADRIAYMVEDSRPEVVFTTVSAAGELPDGLPTRLVPIDDPAFAQDLQGLPHTDPLTDLRAENPAYVIYTSGSTGRPKGVSVTHTGLAALSATHTAHFDLDGTSRVLQQASPSFDAAFWELVMALTTGAAIIVPTQQKVAGEDLAETLATRNVTHVTVPPSVVGTMPAGSARRLTGLRVLAVAGEACPPALAAEWAPGRKLINAYGPTETTVCATASTPLTAERAPIGTAITDARLYVLDERLAPVPPGSPGELYVAGPSLARGYVGRSAQTSGTFMADPYGPAGTRMYRTGDVVRRGNDGQLEYLGRSDDQVKVRGFRIEPGEIEKALAEHHGVAQAVVLTRKLRGSTQLVGYVVPTGNREAGADDDFDLTTGVSVDGLRKFATGRLPEFMVPSVFVLIDELPLTPNGKLDKAALPEPEVSGGEYRAPRTPEEQILAAVFAEVLGVEQVGVDDDFFAVGGDSIRSIQVVSRAKAQGIEVTPRQIFEHRTVADLAESARTSGANTVVLEELEGGGVGTMPLLPVARYITELGGGYDRFTMSMVLELPVGIEAGELTATLSAVVDHHDMLRSRLITGSEPGLMAPEPSLEVAEPGTVDVAALVRRISCDGTWDQDRWREQALAELDTSAGELDPKAGRMARFVWCDAGPEQAGRLMVVLHHLVVDGVSWRILLPDLAEAWEQVRAGRTPALAPVATSARQWAHALTEEAARPERVAELPLWRSVVEGPDPVIGSRPFDPAFDVRSTVRTVRVQLPVAATETLLTTLPAAFHGGVNDGLLTGLAVAVAKWRRSRGVPEDEASSTLLRLEGHGREEAAAPGADLSRTVGWFTSMFPVRLDVGGFDLEEAFTGGRSAGGVVKAVKEQLHAIPDKGIGYGMLRYLNPETAKVLAAHDIGQISFNYLGRFGADTKPQHTGDAGWTIAADAEGLSPELDADMPAIAPIEINSYVLDGEQGPRFSAEIGYPAGLLTEEEAQGLADLWGTALEGLARHAATPGAGGLTPSDVPLVRVGQRDLETWEENYPGLNDVWPLTPAQSGILFHSVMAESSFDAYQIQLVLHLSGTVVPERMRVAGQALLGRYPNMATAFTTDATGEQVQLVLDHVELPWRTVDLRDLDEERRGEELEKLLAADHSAHFDPAEPPMLRMTLVQMDADLSELVLTVNHALYDGWSLAHLMRDLILLYEAEGDASGLPRVRSYRDFLAWLAEQDHDEAVRVWGEELEGVTEPTMLASVAATEQGGGLGQLELPLAAETSRALTRRAGELGITLNTLIQGVWGVLLGNLTGREDVVFGTTVAGRPPQLPGADDMVGLFINSLPVRVRYSAKETLAQVLTRLQEHQTVLMDHHHHSLSEIHEAVGLGTLYDSMVILESFPVDREGLTEAHTSAGVTVTGIRMLSGTHYPLMLAGTADPNLRLGLQYQDNMFTAAEIERIGARLGRVLQQLADDPHTPLAALDVLDEDERDLVLNRFNDTATEVHGDTVIGLFEEQAARTPEATAVVCEDERLTYAEVNERANRLARHLRTRGVGADTLAAVVLPRTPQLVVAILAVLKTGAAYVPIDPGYPGTRLEHILATAEPRLIITDTAASAVLPQRTAAERLLLDDLDATAVSGERADNLGAAERTRSLLSDDLLYQVYTSGSTGLPKGVSITHANLVNALDGLVRHVGVEPGWKMLTSTSIGFDVAAFELFSTLTTGGSVEIVRDVLALAERDAWDVDVISSVPSAFAELVDQLGDRVRPKSLVFAGEALTPALVERIRANWPEARIVNGYGPSETFYVTAHGLDAGREYVSGVPIGGPLGNLRAYILGPGLTPTAPGAVGELYMAGAGVGRGYHNRPALTAERFVADPFGGAGARMYRTGDLARWDEHGELEYVGRADSQVKIRGFRIEPGEVEAAVAAHPKVAQAAVVARTSAGSKQLVAYAVPAPDAVDVTVGELREFVAAKLPEFMVPAAFVVLDRLPLSPNGKLDQRALPAPELTGSAVYRAPRSPQEEVLAGLFADVLGVEKVGIDDNFFDLGGHSLRATRLVSRIRTVLMLDVPMRVVFQAPTVAGLAEHLTAGGGTGGHTDPFGVVLPLKSGGSEDPVWFIHPGIGLSWSYLGMAVQLGDRPVYAIQARGWDGTSVPATFEEMVQDYVEQILGVQPEGPFRFVGHSMGGTLSQAIAAELQGRGHEVPLVAILDAVPAAVFAEKDVVLDPTEAREFLSGYLPGGGDETERQALIHNGSSLMVEHVRLVREYTQPVYRGEVAFFNATVNSEPSAEMWDPYVVGSVRSYDIEATHFGMTGPKHTAEICDVINRYLNAQEPRMSTNPSDDTHGPREATATA</sequence>
<evidence type="ECO:0000259" key="8">
    <source>
        <dbReference type="PROSITE" id="PS50075"/>
    </source>
</evidence>
<dbReference type="InterPro" id="IPR001031">
    <property type="entry name" value="Thioesterase"/>
</dbReference>
<dbReference type="Gene3D" id="2.30.38.10">
    <property type="entry name" value="Luciferase, Domain 3"/>
    <property type="match status" value="3"/>
</dbReference>
<dbReference type="FunFam" id="3.30.559.30:FF:000001">
    <property type="entry name" value="Non-ribosomal peptide synthetase"/>
    <property type="match status" value="1"/>
</dbReference>
<dbReference type="InterPro" id="IPR009081">
    <property type="entry name" value="PP-bd_ACP"/>
</dbReference>
<dbReference type="GO" id="GO:0003824">
    <property type="term" value="F:catalytic activity"/>
    <property type="evidence" value="ECO:0007669"/>
    <property type="project" value="InterPro"/>
</dbReference>
<dbReference type="CDD" id="cd19540">
    <property type="entry name" value="LCL_NRPS-like"/>
    <property type="match status" value="2"/>
</dbReference>
<dbReference type="GO" id="GO:0009403">
    <property type="term" value="P:toxin biosynthetic process"/>
    <property type="evidence" value="ECO:0007669"/>
    <property type="project" value="UniProtKB-ARBA"/>
</dbReference>
<dbReference type="Pfam" id="PF00668">
    <property type="entry name" value="Condensation"/>
    <property type="match status" value="6"/>
</dbReference>
<dbReference type="InterPro" id="IPR042099">
    <property type="entry name" value="ANL_N_sf"/>
</dbReference>
<dbReference type="InterPro" id="IPR020802">
    <property type="entry name" value="TesA-like"/>
</dbReference>
<dbReference type="Pfam" id="PF08242">
    <property type="entry name" value="Methyltransf_12"/>
    <property type="match status" value="1"/>
</dbReference>
<dbReference type="InterPro" id="IPR010071">
    <property type="entry name" value="AA_adenyl_dom"/>
</dbReference>
<proteinExistence type="inferred from homology"/>
<feature type="region of interest" description="Disordered" evidence="7">
    <location>
        <begin position="204"/>
        <end position="223"/>
    </location>
</feature>
<dbReference type="InterPro" id="IPR029058">
    <property type="entry name" value="AB_hydrolase_fold"/>
</dbReference>
<dbReference type="FunFam" id="3.40.50.12780:FF:000012">
    <property type="entry name" value="Non-ribosomal peptide synthetase"/>
    <property type="match status" value="1"/>
</dbReference>
<dbReference type="Pfam" id="PF00501">
    <property type="entry name" value="AMP-binding"/>
    <property type="match status" value="4"/>
</dbReference>
<feature type="domain" description="Carrier" evidence="8">
    <location>
        <begin position="5549"/>
        <end position="5624"/>
    </location>
</feature>
<dbReference type="FunFam" id="3.30.300.30:FF:000010">
    <property type="entry name" value="Enterobactin synthetase component F"/>
    <property type="match status" value="3"/>
</dbReference>
<organism evidence="9 10">
    <name type="scientific">Streptomyces typhae</name>
    <dbReference type="NCBI Taxonomy" id="2681492"/>
    <lineage>
        <taxon>Bacteria</taxon>
        <taxon>Bacillati</taxon>
        <taxon>Actinomycetota</taxon>
        <taxon>Actinomycetes</taxon>
        <taxon>Kitasatosporales</taxon>
        <taxon>Streptomycetaceae</taxon>
        <taxon>Streptomyces</taxon>
    </lineage>
</organism>
<dbReference type="Gene3D" id="3.40.50.1820">
    <property type="entry name" value="alpha/beta hydrolase"/>
    <property type="match status" value="1"/>
</dbReference>
<dbReference type="FunFam" id="1.10.1200.10:FF:000005">
    <property type="entry name" value="Nonribosomal peptide synthetase 1"/>
    <property type="match status" value="2"/>
</dbReference>
<dbReference type="GO" id="GO:0043041">
    <property type="term" value="P:amino acid activation for nonribosomal peptide biosynthetic process"/>
    <property type="evidence" value="ECO:0007669"/>
    <property type="project" value="TreeGrafter"/>
</dbReference>
<dbReference type="SUPFAM" id="SSF52777">
    <property type="entry name" value="CoA-dependent acyltransferases"/>
    <property type="match status" value="12"/>
</dbReference>
<dbReference type="SUPFAM" id="SSF53335">
    <property type="entry name" value="S-adenosyl-L-methionine-dependent methyltransferases"/>
    <property type="match status" value="1"/>
</dbReference>
<dbReference type="FunFam" id="3.40.50.980:FF:000001">
    <property type="entry name" value="Non-ribosomal peptide synthetase"/>
    <property type="match status" value="4"/>
</dbReference>